<protein>
    <submittedName>
        <fullName evidence="2">Uncharacterized protein</fullName>
    </submittedName>
</protein>
<proteinExistence type="predicted"/>
<feature type="compositionally biased region" description="Basic and acidic residues" evidence="1">
    <location>
        <begin position="1"/>
        <end position="13"/>
    </location>
</feature>
<feature type="region of interest" description="Disordered" evidence="1">
    <location>
        <begin position="127"/>
        <end position="149"/>
    </location>
</feature>
<evidence type="ECO:0000313" key="2">
    <source>
        <dbReference type="EMBL" id="EKD13253.1"/>
    </source>
</evidence>
<dbReference type="EMBL" id="JH921451">
    <property type="protein sequence ID" value="EKD13253.1"/>
    <property type="molecule type" value="Genomic_DNA"/>
</dbReference>
<feature type="region of interest" description="Disordered" evidence="1">
    <location>
        <begin position="1"/>
        <end position="58"/>
    </location>
</feature>
<accession>K1WX42</accession>
<name>K1WX42_MARBU</name>
<organism evidence="2 3">
    <name type="scientific">Marssonina brunnea f. sp. multigermtubi (strain MB_m1)</name>
    <name type="common">Marssonina leaf spot fungus</name>
    <dbReference type="NCBI Taxonomy" id="1072389"/>
    <lineage>
        <taxon>Eukaryota</taxon>
        <taxon>Fungi</taxon>
        <taxon>Dikarya</taxon>
        <taxon>Ascomycota</taxon>
        <taxon>Pezizomycotina</taxon>
        <taxon>Leotiomycetes</taxon>
        <taxon>Helotiales</taxon>
        <taxon>Drepanopezizaceae</taxon>
        <taxon>Drepanopeziza</taxon>
    </lineage>
</organism>
<dbReference type="Proteomes" id="UP000006753">
    <property type="component" value="Unassembled WGS sequence"/>
</dbReference>
<evidence type="ECO:0000256" key="1">
    <source>
        <dbReference type="SAM" id="MobiDB-lite"/>
    </source>
</evidence>
<dbReference type="KEGG" id="mbe:MBM_08696"/>
<dbReference type="InParanoid" id="K1WX42"/>
<evidence type="ECO:0000313" key="3">
    <source>
        <dbReference type="Proteomes" id="UP000006753"/>
    </source>
</evidence>
<dbReference type="HOGENOM" id="CLU_776289_0_0_1"/>
<sequence length="357" mass="40208">MCLRSTIRDKESITSRSRSSPPPFSLTEATALVRTANGTKRKAEAAPPGRPRPPLQVAHTNGAACPRVVAPGTFDGSAPASSPKKKHFACFRRARWPRSQLTFPYLTAAYLWPVQQLATHPRDLLQRARRARSDRSRPPASGILTSSTTRRSRCWFPRLMPRPRTPRREKTAHSGFFLHHCYETSEVTALKKLAIHKMMSLAPRIDAAAAADWLASFPAGMLTDFTAAMFRHGARLPPNMQFPPLEWDCYRVRVPRAQNKVDLTEDNLISNPKHRNLGSGGSRRALSHLGVQRARFFFSTQCCCYPSEEAKEWQLFIYEVSLSGRTQAWFEGRGPQFSRTWGIGQAEHRYLLPSQAA</sequence>
<feature type="compositionally biased region" description="Basic and acidic residues" evidence="1">
    <location>
        <begin position="127"/>
        <end position="137"/>
    </location>
</feature>
<dbReference type="AlphaFoldDB" id="K1WX42"/>
<keyword evidence="3" id="KW-1185">Reference proteome</keyword>
<reference evidence="2 3" key="1">
    <citation type="journal article" date="2012" name="BMC Genomics">
        <title>Sequencing the genome of Marssonina brunnea reveals fungus-poplar co-evolution.</title>
        <authorList>
            <person name="Zhu S."/>
            <person name="Cao Y.-Z."/>
            <person name="Jiang C."/>
            <person name="Tan B.-Y."/>
            <person name="Wang Z."/>
            <person name="Feng S."/>
            <person name="Zhang L."/>
            <person name="Su X.-H."/>
            <person name="Brejova B."/>
            <person name="Vinar T."/>
            <person name="Xu M."/>
            <person name="Wang M.-X."/>
            <person name="Zhang S.-G."/>
            <person name="Huang M.-R."/>
            <person name="Wu R."/>
            <person name="Zhou Y."/>
        </authorList>
    </citation>
    <scope>NUCLEOTIDE SEQUENCE [LARGE SCALE GENOMIC DNA]</scope>
    <source>
        <strain evidence="2 3">MB_m1</strain>
    </source>
</reference>
<dbReference type="OrthoDB" id="194443at2759"/>
<gene>
    <name evidence="2" type="ORF">MBM_08696</name>
</gene>